<protein>
    <submittedName>
        <fullName evidence="1">Uncharacterized protein</fullName>
    </submittedName>
</protein>
<gene>
    <name evidence="1" type="ORF">HYC85_026637</name>
</gene>
<dbReference type="AlphaFoldDB" id="A0A7J7G7T6"/>
<dbReference type="PANTHER" id="PTHR34835:SF34">
    <property type="entry name" value="OS08G0555500 PROTEIN"/>
    <property type="match status" value="1"/>
</dbReference>
<dbReference type="Proteomes" id="UP000593564">
    <property type="component" value="Unassembled WGS sequence"/>
</dbReference>
<sequence length="684" mass="78092">MGLCVERPIPLTSVLIFRSTEYTTAIDFWFAGCVVAELLLRQDIGDKWNQLPEEEKNKLDKAQQQAVTDMGFHGILSLRCTHIDHDLCHWLVQNFDPSTHSLNVHGLRMLLTIEDVHELMGLPSNGLPVKLKESVDEIRNLCDELAVKNKFVPFTSLKSYLLETKDAGTEFKRKFVLYIIGALLCPTTKAGVHQSFIQMLFYLEQFARKRELVATSNSIPRLSYWGNSEIKQGLNQIKALGGYLNVEVALPSIVEKSNAVTLSQGRIGKNDDSRLAKVEKQVIEIHALLVQGHKDTRQDEDEKRLTKVENQVEKILELLEKHMPVDGEQVKTPPSKLLAEQRLVKMENQVGQILELLERRIPFDGGHVKTPPTKLHEEHRIDIEMVGFDDSGIKKVAANSLKFVDEDEIRNMNDKEPMETLRLRKTKPILTPPNAKAVAKKRAKLVGGKALNNEQLPIPQKGRSRAKKSDTKAVEVNAVTMSSSCSVVRGPQTRGTQNCKASQWLRTPFVKFDLFDNLLDQLGGNVVPEIPKIINLIVVKLTNKQRKKFLNKDHKVWYFPTHVSVNTLAPFMLVRRYNHCISCFNMRMEKIMFKMLVRLHFNGWKTCHAKTTDGIVVGFLRVWEQPRQEYEKPFEMNLSRDLRSSAQQPARAASAKYVRDITEVRSSTRKPARAQNYTSQYVYR</sequence>
<keyword evidence="2" id="KW-1185">Reference proteome</keyword>
<evidence type="ECO:0000313" key="1">
    <source>
        <dbReference type="EMBL" id="KAF5935508.1"/>
    </source>
</evidence>
<reference evidence="1 2" key="2">
    <citation type="submission" date="2020-07" db="EMBL/GenBank/DDBJ databases">
        <title>Genome assembly of wild tea tree DASZ reveals pedigree and selection history of tea varieties.</title>
        <authorList>
            <person name="Zhang W."/>
        </authorList>
    </citation>
    <scope>NUCLEOTIDE SEQUENCE [LARGE SCALE GENOMIC DNA]</scope>
    <source>
        <strain evidence="2">cv. G240</strain>
        <tissue evidence="1">Leaf</tissue>
    </source>
</reference>
<dbReference type="PANTHER" id="PTHR34835">
    <property type="entry name" value="OS07G0283600 PROTEIN-RELATED"/>
    <property type="match status" value="1"/>
</dbReference>
<reference evidence="2" key="1">
    <citation type="journal article" date="2020" name="Nat. Commun.">
        <title>Genome assembly of wild tea tree DASZ reveals pedigree and selection history of tea varieties.</title>
        <authorList>
            <person name="Zhang W."/>
            <person name="Zhang Y."/>
            <person name="Qiu H."/>
            <person name="Guo Y."/>
            <person name="Wan H."/>
            <person name="Zhang X."/>
            <person name="Scossa F."/>
            <person name="Alseekh S."/>
            <person name="Zhang Q."/>
            <person name="Wang P."/>
            <person name="Xu L."/>
            <person name="Schmidt M.H."/>
            <person name="Jia X."/>
            <person name="Li D."/>
            <person name="Zhu A."/>
            <person name="Guo F."/>
            <person name="Chen W."/>
            <person name="Ni D."/>
            <person name="Usadel B."/>
            <person name="Fernie A.R."/>
            <person name="Wen W."/>
        </authorList>
    </citation>
    <scope>NUCLEOTIDE SEQUENCE [LARGE SCALE GENOMIC DNA]</scope>
    <source>
        <strain evidence="2">cv. G240</strain>
    </source>
</reference>
<comment type="caution">
    <text evidence="1">The sequence shown here is derived from an EMBL/GenBank/DDBJ whole genome shotgun (WGS) entry which is preliminary data.</text>
</comment>
<evidence type="ECO:0000313" key="2">
    <source>
        <dbReference type="Proteomes" id="UP000593564"/>
    </source>
</evidence>
<organism evidence="1 2">
    <name type="scientific">Camellia sinensis</name>
    <name type="common">Tea plant</name>
    <name type="synonym">Thea sinensis</name>
    <dbReference type="NCBI Taxonomy" id="4442"/>
    <lineage>
        <taxon>Eukaryota</taxon>
        <taxon>Viridiplantae</taxon>
        <taxon>Streptophyta</taxon>
        <taxon>Embryophyta</taxon>
        <taxon>Tracheophyta</taxon>
        <taxon>Spermatophyta</taxon>
        <taxon>Magnoliopsida</taxon>
        <taxon>eudicotyledons</taxon>
        <taxon>Gunneridae</taxon>
        <taxon>Pentapetalae</taxon>
        <taxon>asterids</taxon>
        <taxon>Ericales</taxon>
        <taxon>Theaceae</taxon>
        <taxon>Camellia</taxon>
    </lineage>
</organism>
<accession>A0A7J7G7T6</accession>
<name>A0A7J7G7T6_CAMSI</name>
<dbReference type="EMBL" id="JACBKZ010000013">
    <property type="protein sequence ID" value="KAF5935508.1"/>
    <property type="molecule type" value="Genomic_DNA"/>
</dbReference>
<proteinExistence type="predicted"/>